<name>A0A8B9QXD5_ANAPL</name>
<evidence type="ECO:0000256" key="4">
    <source>
        <dbReference type="ARBA" id="ARBA00022692"/>
    </source>
</evidence>
<dbReference type="GO" id="GO:0005886">
    <property type="term" value="C:plasma membrane"/>
    <property type="evidence" value="ECO:0007669"/>
    <property type="project" value="UniProtKB-SubCell"/>
</dbReference>
<reference evidence="18" key="3">
    <citation type="submission" date="2025-09" db="UniProtKB">
        <authorList>
            <consortium name="Ensembl"/>
        </authorList>
    </citation>
    <scope>IDENTIFICATION</scope>
</reference>
<dbReference type="GO" id="GO:0005615">
    <property type="term" value="C:extracellular space"/>
    <property type="evidence" value="ECO:0007669"/>
    <property type="project" value="TreeGrafter"/>
</dbReference>
<keyword evidence="10 14" id="KW-1015">Disulfide bond</keyword>
<dbReference type="Pfam" id="PF00530">
    <property type="entry name" value="SRCR"/>
    <property type="match status" value="3"/>
</dbReference>
<evidence type="ECO:0000256" key="3">
    <source>
        <dbReference type="ARBA" id="ARBA00022553"/>
    </source>
</evidence>
<reference evidence="18" key="2">
    <citation type="submission" date="2025-08" db="UniProtKB">
        <authorList>
            <consortium name="Ensembl"/>
        </authorList>
    </citation>
    <scope>IDENTIFICATION</scope>
</reference>
<proteinExistence type="predicted"/>
<keyword evidence="4 16" id="KW-0812">Transmembrane</keyword>
<feature type="transmembrane region" description="Helical" evidence="16">
    <location>
        <begin position="316"/>
        <end position="339"/>
    </location>
</feature>
<evidence type="ECO:0000313" key="18">
    <source>
        <dbReference type="Ensembl" id="ENSAPLP00020003554.1"/>
    </source>
</evidence>
<dbReference type="InterPro" id="IPR001190">
    <property type="entry name" value="SRCR"/>
</dbReference>
<feature type="domain" description="SRCR" evidence="17">
    <location>
        <begin position="22"/>
        <end position="68"/>
    </location>
</feature>
<keyword evidence="3" id="KW-0597">Phosphoprotein</keyword>
<dbReference type="SUPFAM" id="SSF56487">
    <property type="entry name" value="SRCR-like"/>
    <property type="match status" value="3"/>
</dbReference>
<reference evidence="18" key="1">
    <citation type="submission" date="2019-08" db="EMBL/GenBank/DDBJ databases">
        <title>Three high-quality genomes provides insights into domestication of ducks.</title>
        <authorList>
            <person name="Hou Z.C."/>
            <person name="Zhu F."/>
            <person name="Yin Z.T."/>
            <person name="Zhang F."/>
        </authorList>
    </citation>
    <scope>NUCLEOTIDE SEQUENCE [LARGE SCALE GENOMIC DNA]</scope>
</reference>
<feature type="disulfide bond" evidence="14">
    <location>
        <begin position="255"/>
        <end position="265"/>
    </location>
</feature>
<feature type="region of interest" description="Disordered" evidence="15">
    <location>
        <begin position="384"/>
        <end position="418"/>
    </location>
</feature>
<evidence type="ECO:0000256" key="10">
    <source>
        <dbReference type="ARBA" id="ARBA00023157"/>
    </source>
</evidence>
<evidence type="ECO:0000256" key="8">
    <source>
        <dbReference type="ARBA" id="ARBA00022989"/>
    </source>
</evidence>
<keyword evidence="9 16" id="KW-0472">Membrane</keyword>
<dbReference type="AlphaFoldDB" id="A0A8B9QXD5"/>
<evidence type="ECO:0000256" key="14">
    <source>
        <dbReference type="PROSITE-ProRule" id="PRU00196"/>
    </source>
</evidence>
<feature type="domain" description="SRCR" evidence="17">
    <location>
        <begin position="191"/>
        <end position="286"/>
    </location>
</feature>
<evidence type="ECO:0000256" key="13">
    <source>
        <dbReference type="ARBA" id="ARBA00068813"/>
    </source>
</evidence>
<evidence type="ECO:0000256" key="6">
    <source>
        <dbReference type="ARBA" id="ARBA00022737"/>
    </source>
</evidence>
<dbReference type="Gene3D" id="3.10.250.10">
    <property type="entry name" value="SRCR-like domain"/>
    <property type="match status" value="3"/>
</dbReference>
<dbReference type="InterPro" id="IPR036772">
    <property type="entry name" value="SRCR-like_dom_sf"/>
</dbReference>
<dbReference type="FunFam" id="3.10.250.10:FF:000017">
    <property type="entry name" value="CD6 molecule"/>
    <property type="match status" value="1"/>
</dbReference>
<keyword evidence="7" id="KW-0130">Cell adhesion</keyword>
<dbReference type="PRINTS" id="PR00258">
    <property type="entry name" value="SPERACTRCPTR"/>
</dbReference>
<dbReference type="PROSITE" id="PS50287">
    <property type="entry name" value="SRCR_2"/>
    <property type="match status" value="3"/>
</dbReference>
<sequence length="418" mass="44393">SPWPPRHPPPVPSAGPPGEAVLRLAGGSERCEGTVQLLQGGHWLPVCRSSWHAAASRELCRRLHCGDAEEDPCWLRLRSPIPTAAPALRLAGGRSRCEGRVELRQAGVWGTVCDDGWDLADATVVCRQLGCGWALHARGDASFGRGSGPILRDEVSCGGHEQRLWECPATGEHDCHHKEDAGVVCSEHQEWRLAGGRDGCAGRVEVFFRGTWSTVCDSSWYQMEAGVLCHTLGCGEPLERPSFPHTLPTKMLYVCSSWQPSLAHCRWTYNKSAPCHQSRAAGVVCNGTGPPALQGGSLLLTGGSVVDTQSLLHAPLFIPCLVLAALLLLTLLGFTTALLRLRKRSGKEQPQGCGGCRGAMPSSRIPSTPSVPAALTVCPPGPVLVSNSTQGPDAPSGICKNYREMPPSLPKEPGGSGG</sequence>
<evidence type="ECO:0000256" key="1">
    <source>
        <dbReference type="ARBA" id="ARBA00004251"/>
    </source>
</evidence>
<dbReference type="GO" id="GO:0004252">
    <property type="term" value="F:serine-type endopeptidase activity"/>
    <property type="evidence" value="ECO:0007669"/>
    <property type="project" value="TreeGrafter"/>
</dbReference>
<feature type="disulfide bond" evidence="14">
    <location>
        <begin position="157"/>
        <end position="167"/>
    </location>
</feature>
<keyword evidence="11" id="KW-0325">Glycoprotein</keyword>
<dbReference type="SMART" id="SM00202">
    <property type="entry name" value="SR"/>
    <property type="match status" value="2"/>
</dbReference>
<dbReference type="PANTHER" id="PTHR48071">
    <property type="entry name" value="SRCR DOMAIN-CONTAINING PROTEIN"/>
    <property type="match status" value="1"/>
</dbReference>
<dbReference type="GO" id="GO:0007155">
    <property type="term" value="P:cell adhesion"/>
    <property type="evidence" value="ECO:0007669"/>
    <property type="project" value="UniProtKB-KW"/>
</dbReference>
<evidence type="ECO:0000256" key="12">
    <source>
        <dbReference type="ARBA" id="ARBA00057255"/>
    </source>
</evidence>
<keyword evidence="2" id="KW-1003">Cell membrane</keyword>
<accession>A0A8B9QXD5</accession>
<evidence type="ECO:0000256" key="9">
    <source>
        <dbReference type="ARBA" id="ARBA00023136"/>
    </source>
</evidence>
<organism evidence="18 19">
    <name type="scientific">Anas platyrhynchos</name>
    <name type="common">Mallard</name>
    <name type="synonym">Anas boschas</name>
    <dbReference type="NCBI Taxonomy" id="8839"/>
    <lineage>
        <taxon>Eukaryota</taxon>
        <taxon>Metazoa</taxon>
        <taxon>Chordata</taxon>
        <taxon>Craniata</taxon>
        <taxon>Vertebrata</taxon>
        <taxon>Euteleostomi</taxon>
        <taxon>Archelosauria</taxon>
        <taxon>Archosauria</taxon>
        <taxon>Dinosauria</taxon>
        <taxon>Saurischia</taxon>
        <taxon>Theropoda</taxon>
        <taxon>Coelurosauria</taxon>
        <taxon>Aves</taxon>
        <taxon>Neognathae</taxon>
        <taxon>Galloanserae</taxon>
        <taxon>Anseriformes</taxon>
        <taxon>Anatidae</taxon>
        <taxon>Anatinae</taxon>
        <taxon>Anas</taxon>
    </lineage>
</organism>
<evidence type="ECO:0000256" key="15">
    <source>
        <dbReference type="SAM" id="MobiDB-lite"/>
    </source>
</evidence>
<dbReference type="Ensembl" id="ENSAPLT00020003818.1">
    <property type="protein sequence ID" value="ENSAPLP00020003554.1"/>
    <property type="gene ID" value="ENSAPLG00020002615.1"/>
</dbReference>
<dbReference type="Proteomes" id="UP000694400">
    <property type="component" value="Chromosome 5"/>
</dbReference>
<comment type="caution">
    <text evidence="14">Lacks conserved residue(s) required for the propagation of feature annotation.</text>
</comment>
<evidence type="ECO:0000256" key="5">
    <source>
        <dbReference type="ARBA" id="ARBA00022729"/>
    </source>
</evidence>
<keyword evidence="5" id="KW-0732">Signal</keyword>
<evidence type="ECO:0000256" key="11">
    <source>
        <dbReference type="ARBA" id="ARBA00023180"/>
    </source>
</evidence>
<feature type="domain" description="SRCR" evidence="17">
    <location>
        <begin position="88"/>
        <end position="186"/>
    </location>
</feature>
<protein>
    <recommendedName>
        <fullName evidence="13">T-cell differentiation antigen CD6</fullName>
    </recommendedName>
</protein>
<evidence type="ECO:0000256" key="16">
    <source>
        <dbReference type="SAM" id="Phobius"/>
    </source>
</evidence>
<evidence type="ECO:0000256" key="7">
    <source>
        <dbReference type="ARBA" id="ARBA00022889"/>
    </source>
</evidence>
<dbReference type="FunFam" id="3.10.250.10:FF:000010">
    <property type="entry name" value="T-cell differentiation antigen CD6"/>
    <property type="match status" value="1"/>
</dbReference>
<evidence type="ECO:0000259" key="17">
    <source>
        <dbReference type="PROSITE" id="PS50287"/>
    </source>
</evidence>
<keyword evidence="8 16" id="KW-1133">Transmembrane helix</keyword>
<dbReference type="GO" id="GO:0031638">
    <property type="term" value="P:zymogen activation"/>
    <property type="evidence" value="ECO:0007669"/>
    <property type="project" value="TreeGrafter"/>
</dbReference>
<comment type="function">
    <text evidence="12">Cell adhesion molecule that mediates cell-cell contacts and regulates T-cell responses via its interaction with ALCAM/CD166. Contributes to signaling cascades triggered by activation of the TCR/CD3 complex. Functions as a costimulatory molecule; promotes T-cell activation and proliferation. Contributes to the formation and maturation of the immunological synapse. Functions as a calcium-dependent pattern receptor that binds and aggregates both Gram-positive and Gram-negative bacteria. Binds both lipopolysaccharide (LPS) from Gram-negative bacteria and lipoteichoic acid from Gram-positive bacteria. LPS binding leads to the activation of signaling cascades and down-stream MAP kinases. Mediates activation of the inflammatory response and the secretion of pro-inflammatory cytokines in response to LPS.</text>
</comment>
<dbReference type="PROSITE" id="PS00420">
    <property type="entry name" value="SRCR_1"/>
    <property type="match status" value="1"/>
</dbReference>
<comment type="subcellular location">
    <subcellularLocation>
        <location evidence="1">Cell membrane</location>
        <topology evidence="1">Single-pass type I membrane protein</topology>
    </subcellularLocation>
</comment>
<dbReference type="PANTHER" id="PTHR48071:SF29">
    <property type="entry name" value="OLFACTORY RECEPTOR 292"/>
    <property type="match status" value="1"/>
</dbReference>
<evidence type="ECO:0000256" key="2">
    <source>
        <dbReference type="ARBA" id="ARBA00022475"/>
    </source>
</evidence>
<evidence type="ECO:0000313" key="19">
    <source>
        <dbReference type="Proteomes" id="UP000694400"/>
    </source>
</evidence>
<keyword evidence="6" id="KW-0677">Repeat</keyword>